<dbReference type="PROSITE" id="PS50801">
    <property type="entry name" value="STAS"/>
    <property type="match status" value="1"/>
</dbReference>
<evidence type="ECO:0000256" key="4">
    <source>
        <dbReference type="ARBA" id="ARBA00023136"/>
    </source>
</evidence>
<dbReference type="NCBIfam" id="TIGR00815">
    <property type="entry name" value="sulP"/>
    <property type="match status" value="1"/>
</dbReference>
<evidence type="ECO:0000259" key="6">
    <source>
        <dbReference type="PROSITE" id="PS50801"/>
    </source>
</evidence>
<feature type="transmembrane region" description="Helical" evidence="5">
    <location>
        <begin position="403"/>
        <end position="421"/>
    </location>
</feature>
<dbReference type="Pfam" id="PF00916">
    <property type="entry name" value="Sulfate_transp"/>
    <property type="match status" value="1"/>
</dbReference>
<keyword evidence="2 5" id="KW-0812">Transmembrane</keyword>
<feature type="transmembrane region" description="Helical" evidence="5">
    <location>
        <begin position="428"/>
        <end position="445"/>
    </location>
</feature>
<dbReference type="Pfam" id="PF01740">
    <property type="entry name" value="STAS"/>
    <property type="match status" value="1"/>
</dbReference>
<gene>
    <name evidence="7" type="ORF">BV898_11211</name>
</gene>
<protein>
    <submittedName>
        <fullName evidence="7">Solute carrier family 26 member 6</fullName>
    </submittedName>
</protein>
<evidence type="ECO:0000256" key="5">
    <source>
        <dbReference type="SAM" id="Phobius"/>
    </source>
</evidence>
<dbReference type="PANTHER" id="PTHR11814">
    <property type="entry name" value="SULFATE TRANSPORTER"/>
    <property type="match status" value="1"/>
</dbReference>
<feature type="transmembrane region" description="Helical" evidence="5">
    <location>
        <begin position="281"/>
        <end position="298"/>
    </location>
</feature>
<evidence type="ECO:0000256" key="2">
    <source>
        <dbReference type="ARBA" id="ARBA00022692"/>
    </source>
</evidence>
<comment type="caution">
    <text evidence="7">The sequence shown here is derived from an EMBL/GenBank/DDBJ whole genome shotgun (WGS) entry which is preliminary data.</text>
</comment>
<dbReference type="InterPro" id="IPR011547">
    <property type="entry name" value="SLC26A/SulP_dom"/>
</dbReference>
<organism evidence="7 8">
    <name type="scientific">Hypsibius exemplaris</name>
    <name type="common">Freshwater tardigrade</name>
    <dbReference type="NCBI Taxonomy" id="2072580"/>
    <lineage>
        <taxon>Eukaryota</taxon>
        <taxon>Metazoa</taxon>
        <taxon>Ecdysozoa</taxon>
        <taxon>Tardigrada</taxon>
        <taxon>Eutardigrada</taxon>
        <taxon>Parachela</taxon>
        <taxon>Hypsibioidea</taxon>
        <taxon>Hypsibiidae</taxon>
        <taxon>Hypsibius</taxon>
    </lineage>
</organism>
<evidence type="ECO:0000313" key="8">
    <source>
        <dbReference type="Proteomes" id="UP000192578"/>
    </source>
</evidence>
<sequence>MVNCVRQPKSPWTQLTTAIRSRVRAKARKVQCTVAALKKQVISAIPILNWFANYDIRSCLVGDVAAGFTVGILNIPQGMAYGVLSGVEAINGLYASFFPVIIYSSLCTSQHAAVGTFAVTSLMTGGIVHTVSAEMYSRQNYTDVDNATLSVMDDIGDRIPFEFRLRALIAITLCVGLWQLMMGIFRFGYFAVLLSDHLIKGFTTAAAFHVFSTQLKLVFGLHKIKEWHGPLKLIYFYYEFFSHLGSTHIPTLVFSLVCITVLYLTRVFVNQNPRVMKVIRFPVPIELLVIIFATLTSYEMELETSWGVETIYNIPTGLPSPVLPPFSMIPELLGRTFSLAIVASAILISLAKIFAAKRQYKIDCNQELIAAGLANIFGAFFLCIPVTGALARSALQESVGGSTQMVSLVSATIVLIVLVALGRFLEPLPRACLGCIIMVALINMLKGAMEIVRLWKVSLIDASIFMVTLLATLLLDVDFGLAIGVLYSLLVFAFRLQYGQLEVMGRLRGTKDEIMPIDEPKVDEIIGVKIFRLHGPLYSGNAESFVSKVRKAVLANEKAVSVSHALVPEPAAKKWIAMPGEFEEFAGQLVRRRYSQVPANLTRMRMQAGRSQSEATAEISHDSNAEAALVKRNLRRHSVAPISMTTFKTIKESTGSLKPIKETQLWVKEPIIETMEEALEEPLRAIIIDCSSVSFIDVVGSDALLRLARECSLEKGIRLILAACSGSVRDIMVLSGFTKVVPAECFVKNVFTALESLDFHKDY</sequence>
<comment type="subcellular location">
    <subcellularLocation>
        <location evidence="1">Membrane</location>
        <topology evidence="1">Multi-pass membrane protein</topology>
    </subcellularLocation>
</comment>
<dbReference type="Gene3D" id="3.30.750.24">
    <property type="entry name" value="STAS domain"/>
    <property type="match status" value="1"/>
</dbReference>
<feature type="transmembrane region" description="Helical" evidence="5">
    <location>
        <begin position="167"/>
        <end position="192"/>
    </location>
</feature>
<dbReference type="InterPro" id="IPR036513">
    <property type="entry name" value="STAS_dom_sf"/>
</dbReference>
<dbReference type="InterPro" id="IPR001902">
    <property type="entry name" value="SLC26A/SulP_fam"/>
</dbReference>
<dbReference type="GO" id="GO:0055085">
    <property type="term" value="P:transmembrane transport"/>
    <property type="evidence" value="ECO:0007669"/>
    <property type="project" value="InterPro"/>
</dbReference>
<dbReference type="Proteomes" id="UP000192578">
    <property type="component" value="Unassembled WGS sequence"/>
</dbReference>
<feature type="transmembrane region" description="Helical" evidence="5">
    <location>
        <begin position="465"/>
        <end position="494"/>
    </location>
</feature>
<accession>A0A1W0WHD1</accession>
<dbReference type="SUPFAM" id="SSF52091">
    <property type="entry name" value="SpoIIaa-like"/>
    <property type="match status" value="1"/>
</dbReference>
<keyword evidence="3 5" id="KW-1133">Transmembrane helix</keyword>
<feature type="transmembrane region" description="Helical" evidence="5">
    <location>
        <begin position="368"/>
        <end position="391"/>
    </location>
</feature>
<feature type="transmembrane region" description="Helical" evidence="5">
    <location>
        <begin position="249"/>
        <end position="269"/>
    </location>
</feature>
<reference evidence="8" key="1">
    <citation type="submission" date="2017-01" db="EMBL/GenBank/DDBJ databases">
        <title>Comparative genomics of anhydrobiosis in the tardigrade Hypsibius dujardini.</title>
        <authorList>
            <person name="Yoshida Y."/>
            <person name="Koutsovoulos G."/>
            <person name="Laetsch D."/>
            <person name="Stevens L."/>
            <person name="Kumar S."/>
            <person name="Horikawa D."/>
            <person name="Ishino K."/>
            <person name="Komine S."/>
            <person name="Tomita M."/>
            <person name="Blaxter M."/>
            <person name="Arakawa K."/>
        </authorList>
    </citation>
    <scope>NUCLEOTIDE SEQUENCE [LARGE SCALE GENOMIC DNA]</scope>
    <source>
        <strain evidence="8">Z151</strain>
    </source>
</reference>
<keyword evidence="8" id="KW-1185">Reference proteome</keyword>
<dbReference type="GO" id="GO:0016020">
    <property type="term" value="C:membrane"/>
    <property type="evidence" value="ECO:0007669"/>
    <property type="project" value="UniProtKB-SubCell"/>
</dbReference>
<proteinExistence type="predicted"/>
<dbReference type="EMBL" id="MTYJ01000102">
    <property type="protein sequence ID" value="OQV14592.1"/>
    <property type="molecule type" value="Genomic_DNA"/>
</dbReference>
<dbReference type="AlphaFoldDB" id="A0A1W0WHD1"/>
<dbReference type="CDD" id="cd07042">
    <property type="entry name" value="STAS_SulP_like_sulfate_transporter"/>
    <property type="match status" value="1"/>
</dbReference>
<name>A0A1W0WHD1_HYPEX</name>
<evidence type="ECO:0000256" key="3">
    <source>
        <dbReference type="ARBA" id="ARBA00022989"/>
    </source>
</evidence>
<evidence type="ECO:0000256" key="1">
    <source>
        <dbReference type="ARBA" id="ARBA00004141"/>
    </source>
</evidence>
<dbReference type="InterPro" id="IPR002645">
    <property type="entry name" value="STAS_dom"/>
</dbReference>
<dbReference type="OrthoDB" id="288203at2759"/>
<keyword evidence="4 5" id="KW-0472">Membrane</keyword>
<feature type="domain" description="STAS" evidence="6">
    <location>
        <begin position="518"/>
        <end position="757"/>
    </location>
</feature>
<feature type="transmembrane region" description="Helical" evidence="5">
    <location>
        <begin position="337"/>
        <end position="356"/>
    </location>
</feature>
<evidence type="ECO:0000313" key="7">
    <source>
        <dbReference type="EMBL" id="OQV14592.1"/>
    </source>
</evidence>